<evidence type="ECO:0000313" key="3">
    <source>
        <dbReference type="Proteomes" id="UP000317355"/>
    </source>
</evidence>
<protein>
    <submittedName>
        <fullName evidence="2">PhnA protein</fullName>
    </submittedName>
</protein>
<reference evidence="2 3" key="1">
    <citation type="submission" date="2019-07" db="EMBL/GenBank/DDBJ databases">
        <title>The pathways for chlorine oxyanion respiration interact through the shared metabolite chlorate.</title>
        <authorList>
            <person name="Barnum T.P."/>
            <person name="Cheng Y."/>
            <person name="Hill K.A."/>
            <person name="Lucas L.N."/>
            <person name="Carlson H.K."/>
            <person name="Coates J.D."/>
        </authorList>
    </citation>
    <scope>NUCLEOTIDE SEQUENCE [LARGE SCALE GENOMIC DNA]</scope>
    <source>
        <strain evidence="2">BK-3</strain>
    </source>
</reference>
<comment type="caution">
    <text evidence="2">The sequence shown here is derived from an EMBL/GenBank/DDBJ whole genome shotgun (WGS) entry which is preliminary data.</text>
</comment>
<organism evidence="2 3">
    <name type="scientific">Sedimenticola thiotaurini</name>
    <dbReference type="NCBI Taxonomy" id="1543721"/>
    <lineage>
        <taxon>Bacteria</taxon>
        <taxon>Pseudomonadati</taxon>
        <taxon>Pseudomonadota</taxon>
        <taxon>Gammaproteobacteria</taxon>
        <taxon>Chromatiales</taxon>
        <taxon>Sedimenticolaceae</taxon>
        <taxon>Sedimenticola</taxon>
    </lineage>
</organism>
<feature type="domain" description="PhnA protein N-terminal proteobacterial" evidence="1">
    <location>
        <begin position="6"/>
        <end position="52"/>
    </location>
</feature>
<dbReference type="Pfam" id="PF03831">
    <property type="entry name" value="YjdM"/>
    <property type="match status" value="1"/>
</dbReference>
<dbReference type="EMBL" id="VMRY01000035">
    <property type="protein sequence ID" value="TVT55270.1"/>
    <property type="molecule type" value="Genomic_DNA"/>
</dbReference>
<proteinExistence type="predicted"/>
<sequence>MSIERSLISRSGSKCELCGSTENLQTYEVPPDSDGSADQSVLLCGTCRTQLDNPDQVDPNHWRCLNDSMWSQTPAVQVIAWRMLNRLSAEGWPQDLLDMLYLDEETQRWAEATGEGLSDSDRVQHLDSNGAILEAGDTVTLIKDLNVKGANFTAKRGTAVRGISLVQDNPEHIEGRVNGQQIVILTKFVKKSS</sequence>
<name>A0A558D2N0_9GAMM</name>
<evidence type="ECO:0000313" key="2">
    <source>
        <dbReference type="EMBL" id="TVT55270.1"/>
    </source>
</evidence>
<dbReference type="SUPFAM" id="SSF82057">
    <property type="entry name" value="Prokaryotic SH3-related domain"/>
    <property type="match status" value="1"/>
</dbReference>
<evidence type="ECO:0000259" key="1">
    <source>
        <dbReference type="SMART" id="SM00782"/>
    </source>
</evidence>
<dbReference type="Proteomes" id="UP000317355">
    <property type="component" value="Unassembled WGS sequence"/>
</dbReference>
<dbReference type="InterPro" id="IPR013988">
    <property type="entry name" value="YjdM_C"/>
</dbReference>
<dbReference type="STRING" id="1543721.AAY24_06765"/>
<accession>A0A558D2N0</accession>
<gene>
    <name evidence="2" type="ORF">FHK82_08875</name>
</gene>
<dbReference type="PANTHER" id="PTHR30305">
    <property type="entry name" value="PROTEIN YJDM-RELATED"/>
    <property type="match status" value="1"/>
</dbReference>
<dbReference type="Gene3D" id="2.30.30.40">
    <property type="entry name" value="SH3 Domains"/>
    <property type="match status" value="1"/>
</dbReference>
<dbReference type="PANTHER" id="PTHR30305:SF3">
    <property type="entry name" value="PROTEIN YJDM"/>
    <property type="match status" value="1"/>
</dbReference>
<dbReference type="InterPro" id="IPR013991">
    <property type="entry name" value="PhnaA_N_proteobac"/>
</dbReference>
<dbReference type="AlphaFoldDB" id="A0A558D2N0"/>
<dbReference type="SMART" id="SM00782">
    <property type="entry name" value="PhnA_Zn_Ribbon"/>
    <property type="match status" value="1"/>
</dbReference>